<reference evidence="2" key="3">
    <citation type="journal article" date="2017" name="Nature">
        <title>Genome sequence of the progenitor of the wheat D genome Aegilops tauschii.</title>
        <authorList>
            <person name="Luo M.C."/>
            <person name="Gu Y.Q."/>
            <person name="Puiu D."/>
            <person name="Wang H."/>
            <person name="Twardziok S.O."/>
            <person name="Deal K.R."/>
            <person name="Huo N."/>
            <person name="Zhu T."/>
            <person name="Wang L."/>
            <person name="Wang Y."/>
            <person name="McGuire P.E."/>
            <person name="Liu S."/>
            <person name="Long H."/>
            <person name="Ramasamy R.K."/>
            <person name="Rodriguez J.C."/>
            <person name="Van S.L."/>
            <person name="Yuan L."/>
            <person name="Wang Z."/>
            <person name="Xia Z."/>
            <person name="Xiao L."/>
            <person name="Anderson O.D."/>
            <person name="Ouyang S."/>
            <person name="Liang Y."/>
            <person name="Zimin A.V."/>
            <person name="Pertea G."/>
            <person name="Qi P."/>
            <person name="Bennetzen J.L."/>
            <person name="Dai X."/>
            <person name="Dawson M.W."/>
            <person name="Muller H.G."/>
            <person name="Kugler K."/>
            <person name="Rivarola-Duarte L."/>
            <person name="Spannagl M."/>
            <person name="Mayer K.F.X."/>
            <person name="Lu F.H."/>
            <person name="Bevan M.W."/>
            <person name="Leroy P."/>
            <person name="Li P."/>
            <person name="You F.M."/>
            <person name="Sun Q."/>
            <person name="Liu Z."/>
            <person name="Lyons E."/>
            <person name="Wicker T."/>
            <person name="Salzberg S.L."/>
            <person name="Devos K.M."/>
            <person name="Dvorak J."/>
        </authorList>
    </citation>
    <scope>NUCLEOTIDE SEQUENCE [LARGE SCALE GENOMIC DNA]</scope>
    <source>
        <strain evidence="2">cv. AL8/78</strain>
    </source>
</reference>
<organism evidence="2 3">
    <name type="scientific">Aegilops tauschii subsp. strangulata</name>
    <name type="common">Goatgrass</name>
    <dbReference type="NCBI Taxonomy" id="200361"/>
    <lineage>
        <taxon>Eukaryota</taxon>
        <taxon>Viridiplantae</taxon>
        <taxon>Streptophyta</taxon>
        <taxon>Embryophyta</taxon>
        <taxon>Tracheophyta</taxon>
        <taxon>Spermatophyta</taxon>
        <taxon>Magnoliopsida</taxon>
        <taxon>Liliopsida</taxon>
        <taxon>Poales</taxon>
        <taxon>Poaceae</taxon>
        <taxon>BOP clade</taxon>
        <taxon>Pooideae</taxon>
        <taxon>Triticodae</taxon>
        <taxon>Triticeae</taxon>
        <taxon>Triticinae</taxon>
        <taxon>Aegilops</taxon>
    </lineage>
</organism>
<dbReference type="AlphaFoldDB" id="A0A453KXT2"/>
<reference evidence="2" key="5">
    <citation type="journal article" date="2021" name="G3 (Bethesda)">
        <title>Aegilops tauschii genome assembly Aet v5.0 features greater sequence contiguity and improved annotation.</title>
        <authorList>
            <person name="Wang L."/>
            <person name="Zhu T."/>
            <person name="Rodriguez J.C."/>
            <person name="Deal K.R."/>
            <person name="Dubcovsky J."/>
            <person name="McGuire P.E."/>
            <person name="Lux T."/>
            <person name="Spannagl M."/>
            <person name="Mayer K.F.X."/>
            <person name="Baldrich P."/>
            <person name="Meyers B.C."/>
            <person name="Huo N."/>
            <person name="Gu Y.Q."/>
            <person name="Zhou H."/>
            <person name="Devos K.M."/>
            <person name="Bennetzen J.L."/>
            <person name="Unver T."/>
            <person name="Budak H."/>
            <person name="Gulick P.J."/>
            <person name="Galiba G."/>
            <person name="Kalapos B."/>
            <person name="Nelson D.R."/>
            <person name="Li P."/>
            <person name="You F.M."/>
            <person name="Luo M.C."/>
            <person name="Dvorak J."/>
        </authorList>
    </citation>
    <scope>NUCLEOTIDE SEQUENCE [LARGE SCALE GENOMIC DNA]</scope>
    <source>
        <strain evidence="2">cv. AL8/78</strain>
    </source>
</reference>
<dbReference type="Gramene" id="AET5Gv20551900.2">
    <property type="protein sequence ID" value="AET5Gv20551900.2"/>
    <property type="gene ID" value="AET5Gv20551900"/>
</dbReference>
<sequence length="164" mass="19131">EKGSRGTKKKARDSRSLLDAPPPGHRRRRPSSGKLAVRSMEPEEKPNRPPSRLDCIKYFNALWSCYSPFHQMQNYYRYGVFDNCSSKWRDLVDCLMLRTKSRAEVEEMLMAREKARPHFWTYRTVEEASANWWKMYKHRVMMSSPPKTAGSAAPPPKPAAPKKR</sequence>
<name>A0A453KXT2_AEGTS</name>
<dbReference type="EnsemblPlants" id="AET5Gv20551900.2">
    <property type="protein sequence ID" value="AET5Gv20551900.2"/>
    <property type="gene ID" value="AET5Gv20551900"/>
</dbReference>
<accession>A0A453KXT2</accession>
<dbReference type="Pfam" id="PF11326">
    <property type="entry name" value="PANTS-like"/>
    <property type="match status" value="1"/>
</dbReference>
<proteinExistence type="predicted"/>
<evidence type="ECO:0000313" key="2">
    <source>
        <dbReference type="EnsemblPlants" id="AET5Gv20551900.2"/>
    </source>
</evidence>
<feature type="compositionally biased region" description="Pro residues" evidence="1">
    <location>
        <begin position="153"/>
        <end position="164"/>
    </location>
</feature>
<dbReference type="Proteomes" id="UP000015105">
    <property type="component" value="Chromosome 5D"/>
</dbReference>
<evidence type="ECO:0000256" key="1">
    <source>
        <dbReference type="SAM" id="MobiDB-lite"/>
    </source>
</evidence>
<protein>
    <submittedName>
        <fullName evidence="2">Uncharacterized protein</fullName>
    </submittedName>
</protein>
<dbReference type="InterPro" id="IPR021475">
    <property type="entry name" value="Pants/Emi1-like"/>
</dbReference>
<reference evidence="2" key="4">
    <citation type="submission" date="2019-03" db="UniProtKB">
        <authorList>
            <consortium name="EnsemblPlants"/>
        </authorList>
    </citation>
    <scope>IDENTIFICATION</scope>
</reference>
<keyword evidence="3" id="KW-1185">Reference proteome</keyword>
<dbReference type="PANTHER" id="PTHR28052:SF2">
    <property type="match status" value="1"/>
</dbReference>
<reference evidence="3" key="1">
    <citation type="journal article" date="2014" name="Science">
        <title>Ancient hybridizations among the ancestral genomes of bread wheat.</title>
        <authorList>
            <consortium name="International Wheat Genome Sequencing Consortium,"/>
            <person name="Marcussen T."/>
            <person name="Sandve S.R."/>
            <person name="Heier L."/>
            <person name="Spannagl M."/>
            <person name="Pfeifer M."/>
            <person name="Jakobsen K.S."/>
            <person name="Wulff B.B."/>
            <person name="Steuernagel B."/>
            <person name="Mayer K.F."/>
            <person name="Olsen O.A."/>
        </authorList>
    </citation>
    <scope>NUCLEOTIDE SEQUENCE [LARGE SCALE GENOMIC DNA]</scope>
    <source>
        <strain evidence="3">cv. AL8/78</strain>
    </source>
</reference>
<evidence type="ECO:0000313" key="3">
    <source>
        <dbReference type="Proteomes" id="UP000015105"/>
    </source>
</evidence>
<feature type="region of interest" description="Disordered" evidence="1">
    <location>
        <begin position="1"/>
        <end position="49"/>
    </location>
</feature>
<dbReference type="PANTHER" id="PTHR28052">
    <property type="entry name" value="UPF0545 PROTEIN C22ORF39"/>
    <property type="match status" value="1"/>
</dbReference>
<feature type="region of interest" description="Disordered" evidence="1">
    <location>
        <begin position="144"/>
        <end position="164"/>
    </location>
</feature>
<feature type="compositionally biased region" description="Basic residues" evidence="1">
    <location>
        <begin position="1"/>
        <end position="12"/>
    </location>
</feature>
<reference evidence="3" key="2">
    <citation type="journal article" date="2017" name="Nat. Plants">
        <title>The Aegilops tauschii genome reveals multiple impacts of transposons.</title>
        <authorList>
            <person name="Zhao G."/>
            <person name="Zou C."/>
            <person name="Li K."/>
            <person name="Wang K."/>
            <person name="Li T."/>
            <person name="Gao L."/>
            <person name="Zhang X."/>
            <person name="Wang H."/>
            <person name="Yang Z."/>
            <person name="Liu X."/>
            <person name="Jiang W."/>
            <person name="Mao L."/>
            <person name="Kong X."/>
            <person name="Jiao Y."/>
            <person name="Jia J."/>
        </authorList>
    </citation>
    <scope>NUCLEOTIDE SEQUENCE [LARGE SCALE GENOMIC DNA]</scope>
    <source>
        <strain evidence="3">cv. AL8/78</strain>
    </source>
</reference>